<reference evidence="2 3" key="1">
    <citation type="journal article" date="2016" name="Nat. Commun.">
        <title>Thousands of microbial genomes shed light on interconnected biogeochemical processes in an aquifer system.</title>
        <authorList>
            <person name="Anantharaman K."/>
            <person name="Brown C.T."/>
            <person name="Hug L.A."/>
            <person name="Sharon I."/>
            <person name="Castelle C.J."/>
            <person name="Probst A.J."/>
            <person name="Thomas B.C."/>
            <person name="Singh A."/>
            <person name="Wilkins M.J."/>
            <person name="Karaoz U."/>
            <person name="Brodie E.L."/>
            <person name="Williams K.H."/>
            <person name="Hubbard S.S."/>
            <person name="Banfield J.F."/>
        </authorList>
    </citation>
    <scope>NUCLEOTIDE SEQUENCE [LARGE SCALE GENOMIC DNA]</scope>
</reference>
<evidence type="ECO:0000259" key="1">
    <source>
        <dbReference type="Pfam" id="PF23759"/>
    </source>
</evidence>
<dbReference type="Pfam" id="PF23759">
    <property type="entry name" value="GBD_T9SS_assoc"/>
    <property type="match status" value="1"/>
</dbReference>
<dbReference type="SUPFAM" id="SSF49478">
    <property type="entry name" value="Cna protein B-type domain"/>
    <property type="match status" value="2"/>
</dbReference>
<dbReference type="Gene3D" id="2.60.120.380">
    <property type="match status" value="1"/>
</dbReference>
<comment type="caution">
    <text evidence="2">The sequence shown here is derived from an EMBL/GenBank/DDBJ whole genome shotgun (WGS) entry which is preliminary data.</text>
</comment>
<protein>
    <recommendedName>
        <fullName evidence="1">T9SS-like galactose binding domain-containing protein</fullName>
    </recommendedName>
</protein>
<dbReference type="AlphaFoldDB" id="A0A1F5V5H3"/>
<dbReference type="STRING" id="1817863.A2Y62_03930"/>
<feature type="domain" description="T9SS-like galactose binding" evidence="1">
    <location>
        <begin position="58"/>
        <end position="174"/>
    </location>
</feature>
<name>A0A1F5V5H3_9BACT</name>
<sequence>MQKILLYSILFNSLLFIFVPYQIQPEEQPSSTKMNTPRLISKFIENNYAPIYYAVPPNNNCAEAISVSNGTYYGDTSTATPDGVSACDNSSPPLDVWYKYSATATGLIVINTFDSYYDTMLSVYANCPGNEENELVCNDDCGSMHSCLSFYAQAGKDYLIRVSGFNGNSGLYTLTISKPGSISGTVTTSIPLQPVPIANVDIYLYNSDGMWIASALTNTQGNYTLAELNPGNYLVVTANDNNYIDELYNDITCEPWCNPLAGIPIVVLEDQDTPNINFELTPGGLITGYVKESATALPIPDALVDIYDSNGNWKTYGIADSSGFYFSRHPLVTGNYYALTRTAGNYLDEVYNNIPCEPSCDPTTGTPISLVAGQNKPNINFNLNQGVSLAQ</sequence>
<evidence type="ECO:0000313" key="3">
    <source>
        <dbReference type="Proteomes" id="UP000178943"/>
    </source>
</evidence>
<gene>
    <name evidence="2" type="ORF">A2Y62_03930</name>
</gene>
<accession>A0A1F5V5H3</accession>
<dbReference type="EMBL" id="MFGW01000236">
    <property type="protein sequence ID" value="OGF58664.1"/>
    <property type="molecule type" value="Genomic_DNA"/>
</dbReference>
<evidence type="ECO:0000313" key="2">
    <source>
        <dbReference type="EMBL" id="OGF58664.1"/>
    </source>
</evidence>
<dbReference type="Proteomes" id="UP000178943">
    <property type="component" value="Unassembled WGS sequence"/>
</dbReference>
<dbReference type="InterPro" id="IPR013783">
    <property type="entry name" value="Ig-like_fold"/>
</dbReference>
<dbReference type="Gene3D" id="2.60.40.10">
    <property type="entry name" value="Immunoglobulins"/>
    <property type="match status" value="1"/>
</dbReference>
<proteinExistence type="predicted"/>
<organism evidence="2 3">
    <name type="scientific">Candidatus Fischerbacteria bacterium RBG_13_37_8</name>
    <dbReference type="NCBI Taxonomy" id="1817863"/>
    <lineage>
        <taxon>Bacteria</taxon>
        <taxon>Candidatus Fischeribacteriota</taxon>
    </lineage>
</organism>
<dbReference type="InterPro" id="IPR056600">
    <property type="entry name" value="GBD_T9SS_assoc"/>
</dbReference>